<sequence>MELGPPPPPPPNPNPNLNTQPPPEKPPDTGNTYPPEGNHPKSSEPSLAEEADTGKTPDPRHSTPVEDKARNHSPHTGKDRSTNQTPAERDTSLGFLSYTPKYLTIIQKGFLSQQTPGFLDASEWAQLSCHLVNTIGRGLLQASSNVGEDAMEEVIAKSPDPDPLRPNLPTYFHRLTDTSNLLAAHLTGNLTNYQDEHSDTLEEYRRKAAKKATVEVEETWRLWKEQQLRRWDLLSPQNTPLIAHR</sequence>
<dbReference type="EMBL" id="JAGFNK010000198">
    <property type="protein sequence ID" value="KAI9459560.1"/>
    <property type="molecule type" value="Genomic_DNA"/>
</dbReference>
<organism evidence="1 2">
    <name type="scientific">Russula earlei</name>
    <dbReference type="NCBI Taxonomy" id="71964"/>
    <lineage>
        <taxon>Eukaryota</taxon>
        <taxon>Fungi</taxon>
        <taxon>Dikarya</taxon>
        <taxon>Basidiomycota</taxon>
        <taxon>Agaricomycotina</taxon>
        <taxon>Agaricomycetes</taxon>
        <taxon>Russulales</taxon>
        <taxon>Russulaceae</taxon>
        <taxon>Russula</taxon>
    </lineage>
</organism>
<evidence type="ECO:0000313" key="1">
    <source>
        <dbReference type="EMBL" id="KAI9459560.1"/>
    </source>
</evidence>
<name>A0ACC0U3C5_9AGAM</name>
<accession>A0ACC0U3C5</accession>
<gene>
    <name evidence="1" type="ORF">F5148DRAFT_1150835</name>
</gene>
<keyword evidence="2" id="KW-1185">Reference proteome</keyword>
<comment type="caution">
    <text evidence="1">The sequence shown here is derived from an EMBL/GenBank/DDBJ whole genome shotgun (WGS) entry which is preliminary data.</text>
</comment>
<proteinExistence type="predicted"/>
<reference evidence="1" key="1">
    <citation type="submission" date="2021-03" db="EMBL/GenBank/DDBJ databases">
        <title>Evolutionary priming and transition to the ectomycorrhizal habit in an iconic lineage of mushroom-forming fungi: is preadaptation a requirement?</title>
        <authorList>
            <consortium name="DOE Joint Genome Institute"/>
            <person name="Looney B.P."/>
            <person name="Miyauchi S."/>
            <person name="Morin E."/>
            <person name="Drula E."/>
            <person name="Courty P.E."/>
            <person name="Chicoki N."/>
            <person name="Fauchery L."/>
            <person name="Kohler A."/>
            <person name="Kuo A."/>
            <person name="LaButti K."/>
            <person name="Pangilinan J."/>
            <person name="Lipzen A."/>
            <person name="Riley R."/>
            <person name="Andreopoulos W."/>
            <person name="He G."/>
            <person name="Johnson J."/>
            <person name="Barry K.W."/>
            <person name="Grigoriev I.V."/>
            <person name="Nagy L."/>
            <person name="Hibbett D."/>
            <person name="Henrissat B."/>
            <person name="Matheny P.B."/>
            <person name="Labbe J."/>
            <person name="Martin A.F."/>
        </authorList>
    </citation>
    <scope>NUCLEOTIDE SEQUENCE</scope>
    <source>
        <strain evidence="1">BPL698</strain>
    </source>
</reference>
<dbReference type="Proteomes" id="UP001207468">
    <property type="component" value="Unassembled WGS sequence"/>
</dbReference>
<protein>
    <submittedName>
        <fullName evidence="1">Uncharacterized protein</fullName>
    </submittedName>
</protein>
<evidence type="ECO:0000313" key="2">
    <source>
        <dbReference type="Proteomes" id="UP001207468"/>
    </source>
</evidence>